<dbReference type="Pfam" id="PF01243">
    <property type="entry name" value="PNPOx_N"/>
    <property type="match status" value="1"/>
</dbReference>
<dbReference type="EMBL" id="VSFF01000003">
    <property type="protein sequence ID" value="TYC16638.1"/>
    <property type="molecule type" value="Genomic_DNA"/>
</dbReference>
<protein>
    <submittedName>
        <fullName evidence="3">Pyridoxamine 5'-phosphate oxidase family protein</fullName>
    </submittedName>
</protein>
<dbReference type="Proteomes" id="UP000322634">
    <property type="component" value="Unassembled WGS sequence"/>
</dbReference>
<accession>A0A5D0UE16</accession>
<keyword evidence="4" id="KW-1185">Reference proteome</keyword>
<dbReference type="GO" id="GO:0005829">
    <property type="term" value="C:cytosol"/>
    <property type="evidence" value="ECO:0007669"/>
    <property type="project" value="TreeGrafter"/>
</dbReference>
<evidence type="ECO:0000259" key="2">
    <source>
        <dbReference type="Pfam" id="PF01243"/>
    </source>
</evidence>
<dbReference type="OrthoDB" id="157302at2"/>
<dbReference type="GO" id="GO:0070967">
    <property type="term" value="F:coenzyme F420 binding"/>
    <property type="evidence" value="ECO:0007669"/>
    <property type="project" value="TreeGrafter"/>
</dbReference>
<reference evidence="3 4" key="1">
    <citation type="submission" date="2019-08" db="EMBL/GenBank/DDBJ databases">
        <title>Actinomadura sp. nov. CYP1-5 isolated from mountain soil.</title>
        <authorList>
            <person name="Songsumanus A."/>
            <person name="Kuncharoen N."/>
            <person name="Kudo T."/>
            <person name="Yuki M."/>
            <person name="Igarashi Y."/>
            <person name="Tanasupawat S."/>
        </authorList>
    </citation>
    <scope>NUCLEOTIDE SEQUENCE [LARGE SCALE GENOMIC DNA]</scope>
    <source>
        <strain evidence="3 4">GKU157</strain>
    </source>
</reference>
<comment type="caution">
    <text evidence="3">The sequence shown here is derived from an EMBL/GenBank/DDBJ whole genome shotgun (WGS) entry which is preliminary data.</text>
</comment>
<dbReference type="AlphaFoldDB" id="A0A5D0UE16"/>
<dbReference type="InterPro" id="IPR011576">
    <property type="entry name" value="Pyridox_Oxase_N"/>
</dbReference>
<evidence type="ECO:0000256" key="1">
    <source>
        <dbReference type="ARBA" id="ARBA00023002"/>
    </source>
</evidence>
<dbReference type="SUPFAM" id="SSF50475">
    <property type="entry name" value="FMN-binding split barrel"/>
    <property type="match status" value="1"/>
</dbReference>
<proteinExistence type="predicted"/>
<dbReference type="RefSeq" id="WP_148349190.1">
    <property type="nucleotide sequence ID" value="NZ_JBHSBF010000023.1"/>
</dbReference>
<dbReference type="GO" id="GO:0016627">
    <property type="term" value="F:oxidoreductase activity, acting on the CH-CH group of donors"/>
    <property type="evidence" value="ECO:0007669"/>
    <property type="project" value="TreeGrafter"/>
</dbReference>
<evidence type="ECO:0000313" key="3">
    <source>
        <dbReference type="EMBL" id="TYC16638.1"/>
    </source>
</evidence>
<evidence type="ECO:0000313" key="4">
    <source>
        <dbReference type="Proteomes" id="UP000322634"/>
    </source>
</evidence>
<dbReference type="PANTHER" id="PTHR35176:SF4">
    <property type="entry name" value="PYRIDOXAMINE 5'-PHOSPHATE OXIDASE-RELATED FMN-BINDING"/>
    <property type="match status" value="1"/>
</dbReference>
<gene>
    <name evidence="3" type="ORF">FXF65_08680</name>
</gene>
<dbReference type="Gene3D" id="2.30.110.10">
    <property type="entry name" value="Electron Transport, Fmn-binding Protein, Chain A"/>
    <property type="match status" value="1"/>
</dbReference>
<name>A0A5D0UE16_9ACTN</name>
<keyword evidence="1" id="KW-0560">Oxidoreductase</keyword>
<dbReference type="PANTHER" id="PTHR35176">
    <property type="entry name" value="HEME OXYGENASE HI_0854-RELATED"/>
    <property type="match status" value="1"/>
</dbReference>
<organism evidence="3 4">
    <name type="scientific">Actinomadura syzygii</name>
    <dbReference type="NCBI Taxonomy" id="1427538"/>
    <lineage>
        <taxon>Bacteria</taxon>
        <taxon>Bacillati</taxon>
        <taxon>Actinomycetota</taxon>
        <taxon>Actinomycetes</taxon>
        <taxon>Streptosporangiales</taxon>
        <taxon>Thermomonosporaceae</taxon>
        <taxon>Actinomadura</taxon>
    </lineage>
</organism>
<sequence>MTVREPVEVRNLDIYGGGELAWDTVRDALTAALPKMETPVFLGTVSPDGRPHSAGVGALWHDGDPYFTSGPGTRKSRDLAANPACTLSIRTAVADVVLEGEALRVTDPAVLEPVAAGYRAGGWPAQVDGDAFTAPFSAQSAGPPPWHLYRLTVRTAVAVGITEPFGATRWTFAS</sequence>
<dbReference type="InterPro" id="IPR012349">
    <property type="entry name" value="Split_barrel_FMN-bd"/>
</dbReference>
<dbReference type="InterPro" id="IPR052019">
    <property type="entry name" value="F420H2_bilvrd_red/Heme_oxyg"/>
</dbReference>
<feature type="domain" description="Pyridoxamine 5'-phosphate oxidase N-terminal" evidence="2">
    <location>
        <begin position="33"/>
        <end position="156"/>
    </location>
</feature>